<dbReference type="AlphaFoldDB" id="A0A0E9QFH4"/>
<reference evidence="1" key="1">
    <citation type="submission" date="2014-11" db="EMBL/GenBank/DDBJ databases">
        <authorList>
            <person name="Amaro Gonzalez C."/>
        </authorList>
    </citation>
    <scope>NUCLEOTIDE SEQUENCE</scope>
</reference>
<reference evidence="1" key="2">
    <citation type="journal article" date="2015" name="Fish Shellfish Immunol.">
        <title>Early steps in the European eel (Anguilla anguilla)-Vibrio vulnificus interaction in the gills: Role of the RtxA13 toxin.</title>
        <authorList>
            <person name="Callol A."/>
            <person name="Pajuelo D."/>
            <person name="Ebbesson L."/>
            <person name="Teles M."/>
            <person name="MacKenzie S."/>
            <person name="Amaro C."/>
        </authorList>
    </citation>
    <scope>NUCLEOTIDE SEQUENCE</scope>
</reference>
<accession>A0A0E9QFH4</accession>
<organism evidence="1">
    <name type="scientific">Anguilla anguilla</name>
    <name type="common">European freshwater eel</name>
    <name type="synonym">Muraena anguilla</name>
    <dbReference type="NCBI Taxonomy" id="7936"/>
    <lineage>
        <taxon>Eukaryota</taxon>
        <taxon>Metazoa</taxon>
        <taxon>Chordata</taxon>
        <taxon>Craniata</taxon>
        <taxon>Vertebrata</taxon>
        <taxon>Euteleostomi</taxon>
        <taxon>Actinopterygii</taxon>
        <taxon>Neopterygii</taxon>
        <taxon>Teleostei</taxon>
        <taxon>Anguilliformes</taxon>
        <taxon>Anguillidae</taxon>
        <taxon>Anguilla</taxon>
    </lineage>
</organism>
<sequence>MENLRFYISPHLTLNDSWHRRGAAASLSDTVNVTFGPQTD</sequence>
<proteinExistence type="predicted"/>
<name>A0A0E9QFH4_ANGAN</name>
<evidence type="ECO:0000313" key="1">
    <source>
        <dbReference type="EMBL" id="JAH15232.1"/>
    </source>
</evidence>
<protein>
    <submittedName>
        <fullName evidence="1">Uncharacterized protein</fullName>
    </submittedName>
</protein>
<dbReference type="EMBL" id="GBXM01093345">
    <property type="protein sequence ID" value="JAH15232.1"/>
    <property type="molecule type" value="Transcribed_RNA"/>
</dbReference>